<evidence type="ECO:0000259" key="1">
    <source>
        <dbReference type="Pfam" id="PF08840"/>
    </source>
</evidence>
<proteinExistence type="predicted"/>
<keyword evidence="3" id="KW-1185">Reference proteome</keyword>
<evidence type="ECO:0000313" key="3">
    <source>
        <dbReference type="Proteomes" id="UP000320244"/>
    </source>
</evidence>
<dbReference type="InterPro" id="IPR014940">
    <property type="entry name" value="BAAT_C"/>
</dbReference>
<evidence type="ECO:0000313" key="2">
    <source>
        <dbReference type="EMBL" id="TWP39096.1"/>
    </source>
</evidence>
<feature type="domain" description="BAAT/Acyl-CoA thioester hydrolase C-terminal" evidence="1">
    <location>
        <begin position="49"/>
        <end position="107"/>
    </location>
</feature>
<protein>
    <recommendedName>
        <fullName evidence="1">BAAT/Acyl-CoA thioester hydrolase C-terminal domain-containing protein</fullName>
    </recommendedName>
</protein>
<sequence length="152" mass="16028">MVNGVIAGVPSSVVNLSFPPSGASAWTWHGKPLAHASSGEWGDPDPPTAQSAVIPVEKIHGPLLLVCGKMDAVWPSCAYTTAIQARQQAHHFRYPVTALKLPNAGHYAGSMEAYYSATASFYSNAAGGTLTGNKQGEVKAHDALLKFLQAQR</sequence>
<organism evidence="2 3">
    <name type="scientific">Leekyejoonella antrihumi</name>
    <dbReference type="NCBI Taxonomy" id="1660198"/>
    <lineage>
        <taxon>Bacteria</taxon>
        <taxon>Bacillati</taxon>
        <taxon>Actinomycetota</taxon>
        <taxon>Actinomycetes</taxon>
        <taxon>Micrococcales</taxon>
        <taxon>Dermacoccaceae</taxon>
        <taxon>Leekyejoonella</taxon>
    </lineage>
</organism>
<reference evidence="2 3" key="1">
    <citation type="submission" date="2019-05" db="EMBL/GenBank/DDBJ databases">
        <authorList>
            <person name="Lee S.D."/>
        </authorList>
    </citation>
    <scope>NUCLEOTIDE SEQUENCE [LARGE SCALE GENOMIC DNA]</scope>
    <source>
        <strain evidence="2 3">C5-26</strain>
    </source>
</reference>
<gene>
    <name evidence="2" type="ORF">FGL98_01160</name>
</gene>
<dbReference type="EMBL" id="VCQV01000001">
    <property type="protein sequence ID" value="TWP39096.1"/>
    <property type="molecule type" value="Genomic_DNA"/>
</dbReference>
<dbReference type="InterPro" id="IPR029058">
    <property type="entry name" value="AB_hydrolase_fold"/>
</dbReference>
<dbReference type="Pfam" id="PF08840">
    <property type="entry name" value="BAAT_C"/>
    <property type="match status" value="1"/>
</dbReference>
<dbReference type="SUPFAM" id="SSF53474">
    <property type="entry name" value="alpha/beta-Hydrolases"/>
    <property type="match status" value="1"/>
</dbReference>
<reference evidence="2 3" key="2">
    <citation type="submission" date="2019-08" db="EMBL/GenBank/DDBJ databases">
        <title>Jejuicoccus antrihumi gen. nov., sp. nov., a new member of the family Dermacoccaceae isolated from a cave.</title>
        <authorList>
            <person name="Schumann P."/>
            <person name="Kim I.S."/>
        </authorList>
    </citation>
    <scope>NUCLEOTIDE SEQUENCE [LARGE SCALE GENOMIC DNA]</scope>
    <source>
        <strain evidence="2 3">C5-26</strain>
    </source>
</reference>
<name>A0A563E9A3_9MICO</name>
<dbReference type="Gene3D" id="3.40.50.1820">
    <property type="entry name" value="alpha/beta hydrolase"/>
    <property type="match status" value="1"/>
</dbReference>
<comment type="caution">
    <text evidence="2">The sequence shown here is derived from an EMBL/GenBank/DDBJ whole genome shotgun (WGS) entry which is preliminary data.</text>
</comment>
<dbReference type="Proteomes" id="UP000320244">
    <property type="component" value="Unassembled WGS sequence"/>
</dbReference>
<dbReference type="OrthoDB" id="4819815at2"/>
<dbReference type="AlphaFoldDB" id="A0A563E9A3"/>
<accession>A0A563E9A3</accession>